<dbReference type="InterPro" id="IPR013785">
    <property type="entry name" value="Aldolase_TIM"/>
</dbReference>
<keyword evidence="5" id="KW-0665">Pyrimidine biosynthesis</keyword>
<organism evidence="6 7">
    <name type="scientific">Acetobacter persici</name>
    <dbReference type="NCBI Taxonomy" id="1076596"/>
    <lineage>
        <taxon>Bacteria</taxon>
        <taxon>Pseudomonadati</taxon>
        <taxon>Pseudomonadota</taxon>
        <taxon>Alphaproteobacteria</taxon>
        <taxon>Acetobacterales</taxon>
        <taxon>Acetobacteraceae</taxon>
        <taxon>Acetobacter</taxon>
    </lineage>
</organism>
<dbReference type="NCBIfam" id="NF005741">
    <property type="entry name" value="PRK07565.1"/>
    <property type="match status" value="1"/>
</dbReference>
<dbReference type="UniPathway" id="UPA00070"/>
<dbReference type="GO" id="GO:0005737">
    <property type="term" value="C:cytoplasm"/>
    <property type="evidence" value="ECO:0007669"/>
    <property type="project" value="TreeGrafter"/>
</dbReference>
<comment type="caution">
    <text evidence="6">The sequence shown here is derived from an EMBL/GenBank/DDBJ whole genome shotgun (WGS) entry which is preliminary data.</text>
</comment>
<evidence type="ECO:0000256" key="1">
    <source>
        <dbReference type="ARBA" id="ARBA00001917"/>
    </source>
</evidence>
<keyword evidence="4" id="KW-0288">FMN</keyword>
<dbReference type="InterPro" id="IPR012135">
    <property type="entry name" value="Dihydroorotate_DH_1_2"/>
</dbReference>
<dbReference type="PANTHER" id="PTHR48109:SF3">
    <property type="entry name" value="SLL0744 PROTEIN"/>
    <property type="match status" value="1"/>
</dbReference>
<dbReference type="SUPFAM" id="SSF51395">
    <property type="entry name" value="FMN-linked oxidoreductases"/>
    <property type="match status" value="1"/>
</dbReference>
<dbReference type="PIRSF" id="PIRSF000164">
    <property type="entry name" value="DHO_oxidase"/>
    <property type="match status" value="1"/>
</dbReference>
<accession>A0A6V8I8P7</accession>
<evidence type="ECO:0000256" key="3">
    <source>
        <dbReference type="ARBA" id="ARBA00022630"/>
    </source>
</evidence>
<evidence type="ECO:0000313" key="7">
    <source>
        <dbReference type="Proteomes" id="UP000548726"/>
    </source>
</evidence>
<dbReference type="GO" id="GO:0044205">
    <property type="term" value="P:'de novo' UMP biosynthetic process"/>
    <property type="evidence" value="ECO:0007669"/>
    <property type="project" value="UniProtKB-UniPathway"/>
</dbReference>
<dbReference type="GO" id="GO:0004152">
    <property type="term" value="F:dihydroorotate dehydrogenase activity"/>
    <property type="evidence" value="ECO:0007669"/>
    <property type="project" value="InterPro"/>
</dbReference>
<dbReference type="Gene3D" id="3.20.20.70">
    <property type="entry name" value="Aldolase class I"/>
    <property type="match status" value="1"/>
</dbReference>
<gene>
    <name evidence="6" type="ORF">DmAi_14860</name>
</gene>
<reference evidence="6 7" key="1">
    <citation type="journal article" date="2020" name="Cell Rep.">
        <title>Local necrotic cells trigger systemic immune activation via gut microbiome dysbiosis in Drosophila.</title>
        <authorList>
            <person name="Kosakamoto H."/>
            <person name="Yamauchi T."/>
            <person name="Akuzawa-Tokita Y."/>
            <person name="Nishimura K."/>
            <person name="Soga T."/>
            <person name="Murakami T."/>
            <person name="Mori H."/>
            <person name="Yamamoto K."/>
            <person name="Miyazaki R."/>
            <person name="Koto A."/>
            <person name="Miura M."/>
            <person name="Obata F."/>
        </authorList>
    </citation>
    <scope>NUCLEOTIDE SEQUENCE [LARGE SCALE GENOMIC DNA]</scope>
    <source>
        <strain evidence="6 7">Ai</strain>
    </source>
</reference>
<dbReference type="Proteomes" id="UP000548726">
    <property type="component" value="Unassembled WGS sequence"/>
</dbReference>
<proteinExistence type="predicted"/>
<evidence type="ECO:0000256" key="4">
    <source>
        <dbReference type="ARBA" id="ARBA00022643"/>
    </source>
</evidence>
<dbReference type="AlphaFoldDB" id="A0A6V8I8P7"/>
<evidence type="ECO:0000256" key="5">
    <source>
        <dbReference type="ARBA" id="ARBA00022975"/>
    </source>
</evidence>
<keyword evidence="3" id="KW-0285">Flavoprotein</keyword>
<comment type="pathway">
    <text evidence="2">Pyrimidine metabolism; UMP biosynthesis via de novo pathway.</text>
</comment>
<protein>
    <submittedName>
        <fullName evidence="6">Dihydroorotate dehydrogenase</fullName>
    </submittedName>
</protein>
<sequence length="339" mass="36144">MNLETQYLGLSLRHPIVASASPLTADLDHILRVADAGASAIVMASIFEEDIAAQEVRDATLFETGEDSHPDVNGGYFPAVPEATVLDGRLSVLRRASERAGVPVIASLNGCTQAGWVHFARKLEQAGAAAIELNFWHMGTDPDETGAEVEARFIAIIRAIKADVTIPVSIKLPPFFSAPGNMAKRLVEAGAAGLVLFNRFYEPGLDLHPVTPEADAQLSTSYELRLPLIWTGLLSGRLRTSFAVSGGVNSGEDVVRCLLAGADVAMVTSALLRHGPAFLTTMLADMQAWMSARSVESIASLKGQLAAQGSAQTAETFLRDQYRRILSSTPVFGTPVFGQ</sequence>
<comment type="cofactor">
    <cofactor evidence="1">
        <name>FMN</name>
        <dbReference type="ChEBI" id="CHEBI:58210"/>
    </cofactor>
</comment>
<dbReference type="EMBL" id="BLJP01000004">
    <property type="protein sequence ID" value="GFE93427.1"/>
    <property type="molecule type" value="Genomic_DNA"/>
</dbReference>
<dbReference type="GO" id="GO:0006207">
    <property type="term" value="P:'de novo' pyrimidine nucleobase biosynthetic process"/>
    <property type="evidence" value="ECO:0007669"/>
    <property type="project" value="TreeGrafter"/>
</dbReference>
<name>A0A6V8I8P7_9PROT</name>
<evidence type="ECO:0000313" key="6">
    <source>
        <dbReference type="EMBL" id="GFE93427.1"/>
    </source>
</evidence>
<dbReference type="RefSeq" id="WP_086654705.1">
    <property type="nucleotide sequence ID" value="NZ_BLJP01000004.1"/>
</dbReference>
<keyword evidence="7" id="KW-1185">Reference proteome</keyword>
<dbReference type="PANTHER" id="PTHR48109">
    <property type="entry name" value="DIHYDROOROTATE DEHYDROGENASE (QUINONE), MITOCHONDRIAL-RELATED"/>
    <property type="match status" value="1"/>
</dbReference>
<dbReference type="InterPro" id="IPR050074">
    <property type="entry name" value="DHO_dehydrogenase"/>
</dbReference>
<evidence type="ECO:0000256" key="2">
    <source>
        <dbReference type="ARBA" id="ARBA00004725"/>
    </source>
</evidence>
<dbReference type="OrthoDB" id="9794954at2"/>